<proteinExistence type="inferred from homology"/>
<accession>A0A366MAV5</accession>
<dbReference type="InterPro" id="IPR017871">
    <property type="entry name" value="ABC_transporter-like_CS"/>
</dbReference>
<dbReference type="InterPro" id="IPR003593">
    <property type="entry name" value="AAA+_ATPase"/>
</dbReference>
<dbReference type="InterPro" id="IPR003439">
    <property type="entry name" value="ABC_transporter-like_ATP-bd"/>
</dbReference>
<dbReference type="FunFam" id="3.40.50.300:FF:000425">
    <property type="entry name" value="Probable ABC transporter, ATP-binding subunit"/>
    <property type="match status" value="1"/>
</dbReference>
<evidence type="ECO:0000256" key="6">
    <source>
        <dbReference type="ARBA" id="ARBA00038307"/>
    </source>
</evidence>
<dbReference type="InterPro" id="IPR050093">
    <property type="entry name" value="ABC_SmlMolc_Importer"/>
</dbReference>
<dbReference type="EMBL" id="NIZT01000030">
    <property type="protein sequence ID" value="RBQ22963.1"/>
    <property type="molecule type" value="Genomic_DNA"/>
</dbReference>
<keyword evidence="14" id="KW-1185">Reference proteome</keyword>
<dbReference type="PANTHER" id="PTHR42781">
    <property type="entry name" value="SPERMIDINE/PUTRESCINE IMPORT ATP-BINDING PROTEIN POTA"/>
    <property type="match status" value="1"/>
</dbReference>
<evidence type="ECO:0000256" key="4">
    <source>
        <dbReference type="ARBA" id="ARBA00022741"/>
    </source>
</evidence>
<keyword evidence="4" id="KW-0547">Nucleotide-binding</keyword>
<keyword evidence="5 13" id="KW-0067">ATP-binding</keyword>
<sequence length="253" mass="28526">MIRKLGSEKMVVAIEFEDVKKSYDDKTILENFNLKIDKGEFVTIIGSSGSGKTTALKMINELIKPNEGKIFISGNDISKEDGVNLRRNIGYVIQGNVLFPHLTVEKNIAYVPNLLNKKNYEKTEHAVKKWIKVVDLDKSLLKKYPFELSGGQQQRVGIARALAASPEILLMDEPFGSVDAITRNQLQKEIKRIHDETNITIVFVTHDINEALLLGDKILIINDGEIEQYGTPEQIKNEPKTDFAKKLIGNNLY</sequence>
<evidence type="ECO:0000259" key="12">
    <source>
        <dbReference type="PROSITE" id="PS50893"/>
    </source>
</evidence>
<evidence type="ECO:0000256" key="3">
    <source>
        <dbReference type="ARBA" id="ARBA00022505"/>
    </source>
</evidence>
<evidence type="ECO:0000256" key="9">
    <source>
        <dbReference type="ARBA" id="ARBA00041133"/>
    </source>
</evidence>
<dbReference type="SMART" id="SM00382">
    <property type="entry name" value="AAA"/>
    <property type="match status" value="1"/>
</dbReference>
<comment type="catalytic activity">
    <reaction evidence="10">
        <text>tungstate(in) + ATP + H2O = tungstate(out) + ADP + phosphate + H(+)</text>
        <dbReference type="Rhea" id="RHEA:35027"/>
        <dbReference type="ChEBI" id="CHEBI:15377"/>
        <dbReference type="ChEBI" id="CHEBI:15378"/>
        <dbReference type="ChEBI" id="CHEBI:30616"/>
        <dbReference type="ChEBI" id="CHEBI:43474"/>
        <dbReference type="ChEBI" id="CHEBI:46502"/>
        <dbReference type="ChEBI" id="CHEBI:456216"/>
        <dbReference type="EC" id="7.3.2.6"/>
    </reaction>
</comment>
<dbReference type="AlphaFoldDB" id="A0A366MAV5"/>
<keyword evidence="3" id="KW-0500">Molybdenum</keyword>
<dbReference type="EC" id="7.3.2.6" evidence="8"/>
<gene>
    <name evidence="13" type="primary">malK_2</name>
    <name evidence="13" type="ORF">ALNOE001_12170</name>
</gene>
<dbReference type="PROSITE" id="PS00211">
    <property type="entry name" value="ABC_TRANSPORTER_1"/>
    <property type="match status" value="1"/>
</dbReference>
<protein>
    <recommendedName>
        <fullName evidence="9">Molybdate/tungstate import ATP-binding protein WtpC</fullName>
        <ecNumber evidence="8">7.3.2.6</ecNumber>
    </recommendedName>
</protein>
<dbReference type="GO" id="GO:0016887">
    <property type="term" value="F:ATP hydrolysis activity"/>
    <property type="evidence" value="ECO:0007669"/>
    <property type="project" value="InterPro"/>
</dbReference>
<dbReference type="GO" id="GO:0005886">
    <property type="term" value="C:plasma membrane"/>
    <property type="evidence" value="ECO:0007669"/>
    <property type="project" value="UniProtKB-SubCell"/>
</dbReference>
<keyword evidence="2" id="KW-0813">Transport</keyword>
<dbReference type="GO" id="GO:1901238">
    <property type="term" value="F:ABC-type tungstate transporter activity"/>
    <property type="evidence" value="ECO:0007669"/>
    <property type="project" value="UniProtKB-EC"/>
</dbReference>
<evidence type="ECO:0000256" key="1">
    <source>
        <dbReference type="ARBA" id="ARBA00004202"/>
    </source>
</evidence>
<evidence type="ECO:0000256" key="11">
    <source>
        <dbReference type="ARBA" id="ARBA00057369"/>
    </source>
</evidence>
<evidence type="ECO:0000313" key="14">
    <source>
        <dbReference type="Proteomes" id="UP000253099"/>
    </source>
</evidence>
<dbReference type="Gene3D" id="3.40.50.300">
    <property type="entry name" value="P-loop containing nucleotide triphosphate hydrolases"/>
    <property type="match status" value="1"/>
</dbReference>
<comment type="subcellular location">
    <subcellularLocation>
        <location evidence="1">Cell membrane</location>
        <topology evidence="1">Peripheral membrane protein</topology>
    </subcellularLocation>
</comment>
<dbReference type="PANTHER" id="PTHR42781:SF4">
    <property type="entry name" value="SPERMIDINE_PUTRESCINE IMPORT ATP-BINDING PROTEIN POTA"/>
    <property type="match status" value="1"/>
</dbReference>
<evidence type="ECO:0000256" key="5">
    <source>
        <dbReference type="ARBA" id="ARBA00022840"/>
    </source>
</evidence>
<dbReference type="InterPro" id="IPR027417">
    <property type="entry name" value="P-loop_NTPase"/>
</dbReference>
<organism evidence="13 14">
    <name type="scientific">Candidatus Methanobinarius endosymbioticus</name>
    <dbReference type="NCBI Taxonomy" id="2006182"/>
    <lineage>
        <taxon>Archaea</taxon>
        <taxon>Methanobacteriati</taxon>
        <taxon>Methanobacteriota</taxon>
        <taxon>Methanomada group</taxon>
        <taxon>Methanobacteria</taxon>
        <taxon>Methanobacteriales</taxon>
        <taxon>Methanobacteriaceae</taxon>
        <taxon>Candidatus Methanobinarius</taxon>
    </lineage>
</organism>
<comment type="caution">
    <text evidence="13">The sequence shown here is derived from an EMBL/GenBank/DDBJ whole genome shotgun (WGS) entry which is preliminary data.</text>
</comment>
<dbReference type="Proteomes" id="UP000253099">
    <property type="component" value="Unassembled WGS sequence"/>
</dbReference>
<evidence type="ECO:0000313" key="13">
    <source>
        <dbReference type="EMBL" id="RBQ22963.1"/>
    </source>
</evidence>
<comment type="subunit">
    <text evidence="7">The complex is composed of two ATP-binding proteins (WtpC), two transmembrane proteins (WtpB) and a solute-binding protein (WtpA).</text>
</comment>
<feature type="domain" description="ABC transporter" evidence="12">
    <location>
        <begin position="14"/>
        <end position="248"/>
    </location>
</feature>
<comment type="similarity">
    <text evidence="6">Belongs to the ABC transporter superfamily. Sulfate/tungstate importer (TC 3.A.1.6) family.</text>
</comment>
<comment type="function">
    <text evidence="11">Part of the ABC transporter complex WtpABC involved in molybdate/tungstate import. Responsible for energy coupling to the transport system.</text>
</comment>
<evidence type="ECO:0000256" key="10">
    <source>
        <dbReference type="ARBA" id="ARBA00047936"/>
    </source>
</evidence>
<dbReference type="PROSITE" id="PS50893">
    <property type="entry name" value="ABC_TRANSPORTER_2"/>
    <property type="match status" value="1"/>
</dbReference>
<evidence type="ECO:0000256" key="8">
    <source>
        <dbReference type="ARBA" id="ARBA00039025"/>
    </source>
</evidence>
<dbReference type="SUPFAM" id="SSF52540">
    <property type="entry name" value="P-loop containing nucleoside triphosphate hydrolases"/>
    <property type="match status" value="1"/>
</dbReference>
<name>A0A366MAV5_9EURY</name>
<evidence type="ECO:0000256" key="7">
    <source>
        <dbReference type="ARBA" id="ARBA00038781"/>
    </source>
</evidence>
<reference evidence="13 14" key="1">
    <citation type="submission" date="2018-06" db="EMBL/GenBank/DDBJ databases">
        <title>Genomic insight into two independent archaeal endosymbiosis events.</title>
        <authorList>
            <person name="Lind A.E."/>
            <person name="Lewis W.H."/>
            <person name="Spang A."/>
            <person name="Guy L."/>
            <person name="Embley M.T."/>
            <person name="Ettema T.J.G."/>
        </authorList>
    </citation>
    <scope>NUCLEOTIDE SEQUENCE [LARGE SCALE GENOMIC DNA]</scope>
    <source>
        <strain evidence="13">NOE</strain>
    </source>
</reference>
<keyword evidence="13" id="KW-0378">Hydrolase</keyword>
<dbReference type="Pfam" id="PF00005">
    <property type="entry name" value="ABC_tran"/>
    <property type="match status" value="1"/>
</dbReference>
<dbReference type="GO" id="GO:0005524">
    <property type="term" value="F:ATP binding"/>
    <property type="evidence" value="ECO:0007669"/>
    <property type="project" value="UniProtKB-KW"/>
</dbReference>
<evidence type="ECO:0000256" key="2">
    <source>
        <dbReference type="ARBA" id="ARBA00022448"/>
    </source>
</evidence>